<name>A0A2G5I0F2_CERBT</name>
<dbReference type="AlphaFoldDB" id="A0A2G5I0F2"/>
<evidence type="ECO:0000313" key="4">
    <source>
        <dbReference type="EMBL" id="WPA98328.1"/>
    </source>
</evidence>
<dbReference type="GO" id="GO:0016491">
    <property type="term" value="F:oxidoreductase activity"/>
    <property type="evidence" value="ECO:0007669"/>
    <property type="project" value="UniProtKB-KW"/>
</dbReference>
<evidence type="ECO:0000256" key="1">
    <source>
        <dbReference type="ARBA" id="ARBA00023002"/>
    </source>
</evidence>
<accession>A0A2G5I0F2</accession>
<dbReference type="InterPro" id="IPR044053">
    <property type="entry name" value="AsaB-like"/>
</dbReference>
<protein>
    <submittedName>
        <fullName evidence="3">Uncharacterized protein</fullName>
    </submittedName>
</protein>
<comment type="similarity">
    <text evidence="2">Belongs to the asaB hydroxylase/desaturase family.</text>
</comment>
<evidence type="ECO:0000313" key="6">
    <source>
        <dbReference type="Proteomes" id="UP001302367"/>
    </source>
</evidence>
<reference evidence="3 5" key="1">
    <citation type="submission" date="2015-10" db="EMBL/GenBank/DDBJ databases">
        <title>The cercosporin biosynthetic gene cluster was horizontally transferred to several fungal lineages and shown to be expanded in Cercospora beticola based on microsynteny with recipient genomes.</title>
        <authorList>
            <person name="De Jonge R."/>
            <person name="Ebert M.K."/>
            <person name="Suttle J.C."/>
            <person name="Jurick Ii W.M."/>
            <person name="Secor G.A."/>
            <person name="Thomma B.P."/>
            <person name="Van De Peer Y."/>
            <person name="Bolton M.D."/>
        </authorList>
    </citation>
    <scope>NUCLEOTIDE SEQUENCE [LARGE SCALE GENOMIC DNA]</scope>
    <source>
        <strain evidence="3 5">09-40</strain>
    </source>
</reference>
<organism evidence="3 5">
    <name type="scientific">Cercospora beticola</name>
    <name type="common">Sugarbeet leaf spot fungus</name>
    <dbReference type="NCBI Taxonomy" id="122368"/>
    <lineage>
        <taxon>Eukaryota</taxon>
        <taxon>Fungi</taxon>
        <taxon>Dikarya</taxon>
        <taxon>Ascomycota</taxon>
        <taxon>Pezizomycotina</taxon>
        <taxon>Dothideomycetes</taxon>
        <taxon>Dothideomycetidae</taxon>
        <taxon>Mycosphaerellales</taxon>
        <taxon>Mycosphaerellaceae</taxon>
        <taxon>Cercospora</taxon>
    </lineage>
</organism>
<keyword evidence="1" id="KW-0560">Oxidoreductase</keyword>
<dbReference type="Proteomes" id="UP001302367">
    <property type="component" value="Chromosome 2"/>
</dbReference>
<dbReference type="OrthoDB" id="412788at2759"/>
<evidence type="ECO:0000256" key="2">
    <source>
        <dbReference type="ARBA" id="ARBA00023604"/>
    </source>
</evidence>
<dbReference type="EMBL" id="LKMD01000102">
    <property type="protein sequence ID" value="PIA97993.1"/>
    <property type="molecule type" value="Genomic_DNA"/>
</dbReference>
<dbReference type="PANTHER" id="PTHR34598:SF3">
    <property type="entry name" value="OXIDOREDUCTASE AN1597"/>
    <property type="match status" value="1"/>
</dbReference>
<keyword evidence="6" id="KW-1185">Reference proteome</keyword>
<dbReference type="EMBL" id="CP134185">
    <property type="protein sequence ID" value="WPA98328.1"/>
    <property type="molecule type" value="Genomic_DNA"/>
</dbReference>
<reference evidence="4 6" key="2">
    <citation type="submission" date="2023-09" db="EMBL/GenBank/DDBJ databases">
        <title>Complete-Gapless Cercospora beticola genome.</title>
        <authorList>
            <person name="Wyatt N.A."/>
            <person name="Spanner R.E."/>
            <person name="Bolton M.D."/>
        </authorList>
    </citation>
    <scope>NUCLEOTIDE SEQUENCE [LARGE SCALE GENOMIC DNA]</scope>
    <source>
        <strain evidence="4">Cb09-40</strain>
    </source>
</reference>
<evidence type="ECO:0000313" key="5">
    <source>
        <dbReference type="Proteomes" id="UP000230605"/>
    </source>
</evidence>
<sequence>MSPTTSRQWNMIYFTAHNCNTLRSAQQEGNGATQAGYGYEFSPLLIHDMRTVPPYDFSSFNLDTSGFAILQDNLVLPQIDSDSSIASHYFAHIRALLLRAFPHYTDILYSGHLRRKRHPGFPSALPSGVEGESHYQQPLTVPHLDYTPTSGAQRLKQLLNGKEHASAVVDRPFDQLNVWRVIKGPNNDWPLALCDYRSVDRDSDALRSRSPGHGNSSTENFFLKNNSAHLWYYVSDQTPDEMIVFRNTCSEGRTEPWAWHTAFDTGDAQDWCRESIELVLFAIL</sequence>
<evidence type="ECO:0000313" key="3">
    <source>
        <dbReference type="EMBL" id="PIA97993.1"/>
    </source>
</evidence>
<dbReference type="PANTHER" id="PTHR34598">
    <property type="entry name" value="BLL6449 PROTEIN"/>
    <property type="match status" value="1"/>
</dbReference>
<gene>
    <name evidence="3" type="ORF">CB0940_05747</name>
    <name evidence="4" type="ORF">RHO25_002940</name>
</gene>
<proteinExistence type="inferred from homology"/>
<dbReference type="NCBIfam" id="NF041278">
    <property type="entry name" value="CmcJ_NvfI_EfuI"/>
    <property type="match status" value="1"/>
</dbReference>
<dbReference type="Proteomes" id="UP000230605">
    <property type="component" value="Chromosome 2"/>
</dbReference>